<keyword evidence="13 16" id="KW-0472">Membrane</keyword>
<keyword evidence="8" id="KW-1278">Translocase</keyword>
<organism evidence="17">
    <name type="scientific">Tenguna medogensis</name>
    <dbReference type="NCBI Taxonomy" id="3229002"/>
    <lineage>
        <taxon>Eukaryota</taxon>
        <taxon>Metazoa</taxon>
        <taxon>Ecdysozoa</taxon>
        <taxon>Arthropoda</taxon>
        <taxon>Hexapoda</taxon>
        <taxon>Insecta</taxon>
        <taxon>Pterygota</taxon>
        <taxon>Neoptera</taxon>
        <taxon>Paraneoptera</taxon>
        <taxon>Hemiptera</taxon>
        <taxon>Auchenorrhyncha</taxon>
        <taxon>Fulgoroidea</taxon>
        <taxon>Dictyopharidae</taxon>
        <taxon>Tenguna</taxon>
    </lineage>
</organism>
<dbReference type="AlphaFoldDB" id="A0AAU8BUP5"/>
<keyword evidence="12 17" id="KW-0496">Mitochondrion</keyword>
<dbReference type="GO" id="GO:0008137">
    <property type="term" value="F:NADH dehydrogenase (ubiquinone) activity"/>
    <property type="evidence" value="ECO:0007669"/>
    <property type="project" value="UniProtKB-EC"/>
</dbReference>
<sequence length="159" mass="18589">MMNMMIMTNMVILPMMNNPITLGTMMIIQTTLMCISQINFNLTPWFSYIMFITIIGGMMIMFIYMSSIASNEKMKKNILIPVTWIITIMIMYKLLNNKLMMYMSEKKMVMLNMEEIKSTTKMFNKPKMFLTIMIMIMLMITMISVTKIASTFEGPLKIT</sequence>
<evidence type="ECO:0000256" key="8">
    <source>
        <dbReference type="ARBA" id="ARBA00022967"/>
    </source>
</evidence>
<evidence type="ECO:0000256" key="1">
    <source>
        <dbReference type="ARBA" id="ARBA00004225"/>
    </source>
</evidence>
<evidence type="ECO:0000313" key="17">
    <source>
        <dbReference type="EMBL" id="XCD24254.1"/>
    </source>
</evidence>
<dbReference type="GO" id="GO:0031966">
    <property type="term" value="C:mitochondrial membrane"/>
    <property type="evidence" value="ECO:0007669"/>
    <property type="project" value="UniProtKB-SubCell"/>
</dbReference>
<comment type="catalytic activity">
    <reaction evidence="15">
        <text>a ubiquinone + NADH + 5 H(+)(in) = a ubiquinol + NAD(+) + 4 H(+)(out)</text>
        <dbReference type="Rhea" id="RHEA:29091"/>
        <dbReference type="Rhea" id="RHEA-COMP:9565"/>
        <dbReference type="Rhea" id="RHEA-COMP:9566"/>
        <dbReference type="ChEBI" id="CHEBI:15378"/>
        <dbReference type="ChEBI" id="CHEBI:16389"/>
        <dbReference type="ChEBI" id="CHEBI:17976"/>
        <dbReference type="ChEBI" id="CHEBI:57540"/>
        <dbReference type="ChEBI" id="CHEBI:57945"/>
        <dbReference type="EC" id="7.1.1.2"/>
    </reaction>
</comment>
<evidence type="ECO:0000256" key="3">
    <source>
        <dbReference type="ARBA" id="ARBA00012944"/>
    </source>
</evidence>
<geneLocation type="mitochondrion" evidence="17"/>
<evidence type="ECO:0000256" key="2">
    <source>
        <dbReference type="ARBA" id="ARBA00005698"/>
    </source>
</evidence>
<evidence type="ECO:0000256" key="15">
    <source>
        <dbReference type="ARBA" id="ARBA00049551"/>
    </source>
</evidence>
<dbReference type="PANTHER" id="PTHR11435">
    <property type="entry name" value="NADH UBIQUINONE OXIDOREDUCTASE SUBUNIT ND6"/>
    <property type="match status" value="1"/>
</dbReference>
<reference evidence="17" key="1">
    <citation type="submission" date="2024-06" db="EMBL/GenBank/DDBJ databases">
        <authorList>
            <person name="Yu F."/>
            <person name="Song Z.-s."/>
        </authorList>
    </citation>
    <scope>NUCLEOTIDE SEQUENCE</scope>
</reference>
<evidence type="ECO:0000256" key="13">
    <source>
        <dbReference type="ARBA" id="ARBA00023136"/>
    </source>
</evidence>
<keyword evidence="5" id="KW-0813">Transport</keyword>
<evidence type="ECO:0000256" key="6">
    <source>
        <dbReference type="ARBA" id="ARBA00022660"/>
    </source>
</evidence>
<dbReference type="EC" id="7.1.1.2" evidence="3"/>
<keyword evidence="6" id="KW-0679">Respiratory chain</keyword>
<comment type="subcellular location">
    <subcellularLocation>
        <location evidence="1">Mitochondrion membrane</location>
        <topology evidence="1">Multi-pass membrane protein</topology>
    </subcellularLocation>
</comment>
<feature type="transmembrane region" description="Helical" evidence="16">
    <location>
        <begin position="77"/>
        <end position="95"/>
    </location>
</feature>
<evidence type="ECO:0000256" key="12">
    <source>
        <dbReference type="ARBA" id="ARBA00023128"/>
    </source>
</evidence>
<dbReference type="PANTHER" id="PTHR11435:SF1">
    <property type="entry name" value="NADH-UBIQUINONE OXIDOREDUCTASE CHAIN 6"/>
    <property type="match status" value="1"/>
</dbReference>
<evidence type="ECO:0000256" key="11">
    <source>
        <dbReference type="ARBA" id="ARBA00023027"/>
    </source>
</evidence>
<accession>A0AAU8BUP5</accession>
<dbReference type="InterPro" id="IPR050269">
    <property type="entry name" value="ComplexI_Subunit6"/>
</dbReference>
<evidence type="ECO:0000256" key="4">
    <source>
        <dbReference type="ARBA" id="ARBA00021095"/>
    </source>
</evidence>
<keyword evidence="7 16" id="KW-0812">Transmembrane</keyword>
<evidence type="ECO:0000256" key="7">
    <source>
        <dbReference type="ARBA" id="ARBA00022692"/>
    </source>
</evidence>
<name>A0AAU8BUP5_9HEMI</name>
<evidence type="ECO:0000256" key="16">
    <source>
        <dbReference type="SAM" id="Phobius"/>
    </source>
</evidence>
<evidence type="ECO:0000256" key="5">
    <source>
        <dbReference type="ARBA" id="ARBA00022448"/>
    </source>
</evidence>
<feature type="transmembrane region" description="Helical" evidence="16">
    <location>
        <begin position="128"/>
        <end position="149"/>
    </location>
</feature>
<proteinExistence type="inferred from homology"/>
<comment type="similarity">
    <text evidence="2">Belongs to the complex I subunit 6 family.</text>
</comment>
<gene>
    <name evidence="17" type="primary">ND6</name>
</gene>
<keyword evidence="10 16" id="KW-1133">Transmembrane helix</keyword>
<protein>
    <recommendedName>
        <fullName evidence="4">NADH-ubiquinone oxidoreductase chain 6</fullName>
        <ecNumber evidence="3">7.1.1.2</ecNumber>
    </recommendedName>
    <alternativeName>
        <fullName evidence="14">NADH dehydrogenase subunit 6</fullName>
    </alternativeName>
</protein>
<evidence type="ECO:0000256" key="14">
    <source>
        <dbReference type="ARBA" id="ARBA00031019"/>
    </source>
</evidence>
<evidence type="ECO:0000256" key="10">
    <source>
        <dbReference type="ARBA" id="ARBA00022989"/>
    </source>
</evidence>
<keyword evidence="11" id="KW-0520">NAD</keyword>
<dbReference type="EMBL" id="PP963643">
    <property type="protein sequence ID" value="XCD24254.1"/>
    <property type="molecule type" value="Genomic_DNA"/>
</dbReference>
<keyword evidence="9" id="KW-0249">Electron transport</keyword>
<evidence type="ECO:0000256" key="9">
    <source>
        <dbReference type="ARBA" id="ARBA00022982"/>
    </source>
</evidence>
<feature type="transmembrane region" description="Helical" evidence="16">
    <location>
        <begin position="46"/>
        <end position="65"/>
    </location>
</feature>